<dbReference type="RefSeq" id="WP_090902046.1">
    <property type="nucleotide sequence ID" value="NZ_FNYO01000064.1"/>
</dbReference>
<accession>A0A1H6XIG6</accession>
<reference evidence="1 2" key="1">
    <citation type="submission" date="2016-10" db="EMBL/GenBank/DDBJ databases">
        <authorList>
            <person name="de Groot N.N."/>
        </authorList>
    </citation>
    <scope>NUCLEOTIDE SEQUENCE [LARGE SCALE GENOMIC DNA]</scope>
    <source>
        <strain evidence="1 2">DSM 1041</strain>
    </source>
</reference>
<evidence type="ECO:0000313" key="1">
    <source>
        <dbReference type="EMBL" id="SEJ28911.1"/>
    </source>
</evidence>
<dbReference type="STRING" id="170623.SAMN04244579_03804"/>
<proteinExistence type="predicted"/>
<protein>
    <recommendedName>
        <fullName evidence="3">Phage antitermination protein Q</fullName>
    </recommendedName>
</protein>
<evidence type="ECO:0008006" key="3">
    <source>
        <dbReference type="Google" id="ProtNLM"/>
    </source>
</evidence>
<name>A0A1H6XIG6_9GAMM</name>
<sequence>MIREIDELLRAWAEQKAIREAFPGPGDVRCTIGTLIDSQGVVIPATKRSRGLDDPRFPVTELIVNALRHDLNVLVYEHYLRNPLSTPAQKARALGYSGTSAYYRALGTAHEHVRAALVKRRAA</sequence>
<gene>
    <name evidence="1" type="ORF">SAMN04244579_03804</name>
</gene>
<dbReference type="EMBL" id="FNYO01000064">
    <property type="protein sequence ID" value="SEJ28911.1"/>
    <property type="molecule type" value="Genomic_DNA"/>
</dbReference>
<dbReference type="AlphaFoldDB" id="A0A1H6XIG6"/>
<evidence type="ECO:0000313" key="2">
    <source>
        <dbReference type="Proteomes" id="UP000199005"/>
    </source>
</evidence>
<dbReference type="Proteomes" id="UP000199005">
    <property type="component" value="Unassembled WGS sequence"/>
</dbReference>
<organism evidence="1 2">
    <name type="scientific">Azotobacter beijerinckii</name>
    <dbReference type="NCBI Taxonomy" id="170623"/>
    <lineage>
        <taxon>Bacteria</taxon>
        <taxon>Pseudomonadati</taxon>
        <taxon>Pseudomonadota</taxon>
        <taxon>Gammaproteobacteria</taxon>
        <taxon>Pseudomonadales</taxon>
        <taxon>Pseudomonadaceae</taxon>
        <taxon>Azotobacter</taxon>
    </lineage>
</organism>